<feature type="region of interest" description="Disordered" evidence="3">
    <location>
        <begin position="578"/>
        <end position="618"/>
    </location>
</feature>
<keyword evidence="1 2" id="KW-0728">SH3 domain</keyword>
<feature type="compositionally biased region" description="Basic residues" evidence="3">
    <location>
        <begin position="1319"/>
        <end position="1331"/>
    </location>
</feature>
<name>A0A1I8PJ46_STOCA</name>
<feature type="region of interest" description="Disordered" evidence="3">
    <location>
        <begin position="276"/>
        <end position="299"/>
    </location>
</feature>
<dbReference type="Pfam" id="PF00621">
    <property type="entry name" value="RhoGEF"/>
    <property type="match status" value="1"/>
</dbReference>
<dbReference type="SUPFAM" id="SSF48065">
    <property type="entry name" value="DBL homology domain (DH-domain)"/>
    <property type="match status" value="1"/>
</dbReference>
<keyword evidence="7" id="KW-1185">Reference proteome</keyword>
<reference evidence="6" key="1">
    <citation type="submission" date="2020-05" db="UniProtKB">
        <authorList>
            <consortium name="EnsemblMetazoa"/>
        </authorList>
    </citation>
    <scope>IDENTIFICATION</scope>
    <source>
        <strain evidence="6">USDA</strain>
    </source>
</reference>
<dbReference type="InterPro" id="IPR000219">
    <property type="entry name" value="DH_dom"/>
</dbReference>
<dbReference type="Proteomes" id="UP000095300">
    <property type="component" value="Unassembled WGS sequence"/>
</dbReference>
<dbReference type="Gene3D" id="2.30.30.40">
    <property type="entry name" value="SH3 Domains"/>
    <property type="match status" value="1"/>
</dbReference>
<organism evidence="6 7">
    <name type="scientific">Stomoxys calcitrans</name>
    <name type="common">Stable fly</name>
    <name type="synonym">Conops calcitrans</name>
    <dbReference type="NCBI Taxonomy" id="35570"/>
    <lineage>
        <taxon>Eukaryota</taxon>
        <taxon>Metazoa</taxon>
        <taxon>Ecdysozoa</taxon>
        <taxon>Arthropoda</taxon>
        <taxon>Hexapoda</taxon>
        <taxon>Insecta</taxon>
        <taxon>Pterygota</taxon>
        <taxon>Neoptera</taxon>
        <taxon>Endopterygota</taxon>
        <taxon>Diptera</taxon>
        <taxon>Brachycera</taxon>
        <taxon>Muscomorpha</taxon>
        <taxon>Muscoidea</taxon>
        <taxon>Muscidae</taxon>
        <taxon>Stomoxys</taxon>
    </lineage>
</organism>
<dbReference type="SUPFAM" id="SSF50044">
    <property type="entry name" value="SH3-domain"/>
    <property type="match status" value="1"/>
</dbReference>
<dbReference type="PROSITE" id="PS50002">
    <property type="entry name" value="SH3"/>
    <property type="match status" value="1"/>
</dbReference>
<sequence>MDSDSSMSAVTRTTTTTTSATVASATAPTLGPLTVSISPCSSPTTTTTLLLQSTQPQQPWSDVLCANALCSPAVSSSSSSSSAVCGSTTTTTTSILISATSLPNKQQEQACSSSLTIPIPVAQGPLIEGPQEMYLAECPSNFNNTIDAASQHPPRNEHHHHVMEDASAVMATNLSSAFDSGRHDNDSSLDDSAMGFVSDVAVVPNASTLSLNTTPDTHQQVSKKPCTLDFYASSGSQSKWYLPPTVTGSSSDVIKINITSDMDTCLMTVSMASIAEPESSIVTPPSEGAAASEQDDDDLMANDKTFPCTNTINDGISVVGVRNGLLTNLSHQMRAVSSPSLTDMGDHYQRVPSSNSSYTNTSNVTTTTATSQIDCKNAIANNAPTSNSAIVAVPQNVGVLQKFKRTLTNFNKQQSNGAAVTAINQQQPSAVSDNCAGGNLMVTDTEMSTADVTDGTSSNKYRFGHLVWRSSKERRKTKYNRRDKCNSGDSGIQIELENDEQFARALAANGGSLNGSTNGIGGGSSAGLLVGRKQEGLNSLRLRSVRRTNSAKVTSITDQTVSEALNKTKLLKRMYGNGEREAPESLPTRSLSQPNGLESCGMTRNDLDDSDSDSVTSHEEVSSSYYPIYAEVLYNFTAAGPQELGLEKGTLIEILRKEIGPWWFGRIKKEDVSLVEEILDPELGWFPKEFVRVIHSPDTDAFFLRHMVEEEQRQKEQENQLMGHMQINEQPPSLPSALPPSSSSMVNDSQMLNTSSSAPCTPVNTSSEDNCNSTIIDKHNVTTIVIESSSPPPPPSSLCSALLVVDGEHQQQQQHNERDLSEDTTQKQQQDNCTLNTSSTNSTLTTSALTGNGQTILSTSQSLNVLMGSTDILRRSAVKELLDTEVNYVKLLQAICEGYLPAMSKRIDIFSPNSIRLIFSNITAIYKFQRKFLDALRKGIEQNQVGKVFLKMHKGFLCYSTYCNSYPRALIELESYERVKDARTILDNCRESENLAELPLSAHLLAPVQRICRYPLHLAEIIKTSSKGAEPSPFSLHEYELIDVSQLDIPDTTETIDMALEAMKSITEAVNEGKRHSETIARHQASFQNFKGPPLHLHSSRFFVQIDATRQKQNLWNSSCTLFLFDNQLVYCKRDIIKRSHFIYKGRIFLDRCRVVNVRDGKMFGHTIKNSLRIYCEARDKCYDFSFRSANRKQRFLNTLALERQFSGKALYISEIPGLEYAFEERDYSDQSDYEGAENEQQRLKEFLYEANLNSALGNGNQTNTSGESSVPESPAKSFKYSDTLPKKSTQRLEATTATTTTTMATNHNEGQTTGGSLGRRRLGNWFRKPKSSASTPNQSPTHKHTHPPAAHSTGDLQLAGTEMGETYTVLEHAENGGVSS</sequence>
<feature type="region of interest" description="Disordered" evidence="3">
    <location>
        <begin position="1256"/>
        <end position="1381"/>
    </location>
</feature>
<dbReference type="InterPro" id="IPR036028">
    <property type="entry name" value="SH3-like_dom_sf"/>
</dbReference>
<dbReference type="SMART" id="SM00325">
    <property type="entry name" value="RhoGEF"/>
    <property type="match status" value="1"/>
</dbReference>
<dbReference type="CDD" id="cd00174">
    <property type="entry name" value="SH3"/>
    <property type="match status" value="1"/>
</dbReference>
<feature type="compositionally biased region" description="Low complexity" evidence="3">
    <location>
        <begin position="1295"/>
        <end position="1306"/>
    </location>
</feature>
<dbReference type="InterPro" id="IPR035899">
    <property type="entry name" value="DBL_dom_sf"/>
</dbReference>
<evidence type="ECO:0000259" key="5">
    <source>
        <dbReference type="PROSITE" id="PS50010"/>
    </source>
</evidence>
<gene>
    <name evidence="6" type="primary">106089694</name>
</gene>
<dbReference type="InterPro" id="IPR055251">
    <property type="entry name" value="SOS1_NGEF_PH"/>
</dbReference>
<proteinExistence type="predicted"/>
<evidence type="ECO:0000259" key="4">
    <source>
        <dbReference type="PROSITE" id="PS50002"/>
    </source>
</evidence>
<dbReference type="STRING" id="35570.A0A1I8PJ46"/>
<evidence type="ECO:0000256" key="2">
    <source>
        <dbReference type="PROSITE-ProRule" id="PRU00192"/>
    </source>
</evidence>
<feature type="compositionally biased region" description="Basic and acidic residues" evidence="3">
    <location>
        <begin position="815"/>
        <end position="825"/>
    </location>
</feature>
<dbReference type="GO" id="GO:0005085">
    <property type="term" value="F:guanyl-nucleotide exchange factor activity"/>
    <property type="evidence" value="ECO:0007669"/>
    <property type="project" value="InterPro"/>
</dbReference>
<evidence type="ECO:0000313" key="7">
    <source>
        <dbReference type="Proteomes" id="UP000095300"/>
    </source>
</evidence>
<feature type="region of interest" description="Disordered" evidence="3">
    <location>
        <begin position="1"/>
        <end position="20"/>
    </location>
</feature>
<feature type="domain" description="DH" evidence="5">
    <location>
        <begin position="873"/>
        <end position="1073"/>
    </location>
</feature>
<evidence type="ECO:0000256" key="1">
    <source>
        <dbReference type="ARBA" id="ARBA00022443"/>
    </source>
</evidence>
<dbReference type="GO" id="GO:0005829">
    <property type="term" value="C:cytosol"/>
    <property type="evidence" value="ECO:0007669"/>
    <property type="project" value="TreeGrafter"/>
</dbReference>
<protein>
    <submittedName>
        <fullName evidence="6">Uncharacterized protein</fullName>
    </submittedName>
</protein>
<dbReference type="InterPro" id="IPR011993">
    <property type="entry name" value="PH-like_dom_sf"/>
</dbReference>
<evidence type="ECO:0000256" key="3">
    <source>
        <dbReference type="SAM" id="MobiDB-lite"/>
    </source>
</evidence>
<dbReference type="Gene3D" id="2.30.29.30">
    <property type="entry name" value="Pleckstrin-homology domain (PH domain)/Phosphotyrosine-binding domain (PTB)"/>
    <property type="match status" value="1"/>
</dbReference>
<feature type="region of interest" description="Disordered" evidence="3">
    <location>
        <begin position="807"/>
        <end position="841"/>
    </location>
</feature>
<dbReference type="CDD" id="cd00160">
    <property type="entry name" value="RhoGEF"/>
    <property type="match status" value="1"/>
</dbReference>
<dbReference type="InterPro" id="IPR053086">
    <property type="entry name" value="RhoGEF_domain"/>
</dbReference>
<feature type="region of interest" description="Disordered" evidence="3">
    <location>
        <begin position="727"/>
        <end position="770"/>
    </location>
</feature>
<feature type="compositionally biased region" description="Polar residues" evidence="3">
    <location>
        <begin position="745"/>
        <end position="770"/>
    </location>
</feature>
<dbReference type="Gene3D" id="1.20.900.10">
    <property type="entry name" value="Dbl homology (DH) domain"/>
    <property type="match status" value="1"/>
</dbReference>
<feature type="compositionally biased region" description="Polar residues" evidence="3">
    <location>
        <begin position="1256"/>
        <end position="1272"/>
    </location>
</feature>
<dbReference type="SMART" id="SM00326">
    <property type="entry name" value="SH3"/>
    <property type="match status" value="1"/>
</dbReference>
<accession>A0A1I8PJ46</accession>
<dbReference type="SUPFAM" id="SSF50729">
    <property type="entry name" value="PH domain-like"/>
    <property type="match status" value="1"/>
</dbReference>
<dbReference type="InterPro" id="IPR001452">
    <property type="entry name" value="SH3_domain"/>
</dbReference>
<evidence type="ECO:0000313" key="6">
    <source>
        <dbReference type="EnsemblMetazoa" id="SCAU008480-PA"/>
    </source>
</evidence>
<dbReference type="PANTHER" id="PTHR45834:SF3">
    <property type="entry name" value="RHO GUANINE NUCLEOTIDE EXCHANGE FACTOR 3, ISOFORM L"/>
    <property type="match status" value="1"/>
</dbReference>
<dbReference type="CDD" id="cd01224">
    <property type="entry name" value="PH_Collybistin_ASEF"/>
    <property type="match status" value="1"/>
</dbReference>
<dbReference type="VEuPathDB" id="VectorBase:SCAU008480"/>
<feature type="domain" description="SH3" evidence="4">
    <location>
        <begin position="625"/>
        <end position="696"/>
    </location>
</feature>
<dbReference type="Pfam" id="PF22697">
    <property type="entry name" value="SOS1_NGEF_PH"/>
    <property type="match status" value="1"/>
</dbReference>
<dbReference type="PROSITE" id="PS50010">
    <property type="entry name" value="DH_2"/>
    <property type="match status" value="1"/>
</dbReference>
<dbReference type="Pfam" id="PF07653">
    <property type="entry name" value="SH3_2"/>
    <property type="match status" value="1"/>
</dbReference>
<feature type="compositionally biased region" description="Polar residues" evidence="3">
    <location>
        <begin position="587"/>
        <end position="596"/>
    </location>
</feature>
<dbReference type="EnsemblMetazoa" id="SCAU008480-RA">
    <property type="protein sequence ID" value="SCAU008480-PA"/>
    <property type="gene ID" value="SCAU008480"/>
</dbReference>
<dbReference type="PANTHER" id="PTHR45834">
    <property type="entry name" value="RHO GUANINE NUCLEOTIDE EXCHANGE FACTOR 9-RELATED"/>
    <property type="match status" value="1"/>
</dbReference>